<organism evidence="1 2">
    <name type="scientific">Hymenobacter qilianensis</name>
    <dbReference type="NCBI Taxonomy" id="1385715"/>
    <lineage>
        <taxon>Bacteria</taxon>
        <taxon>Pseudomonadati</taxon>
        <taxon>Bacteroidota</taxon>
        <taxon>Cytophagia</taxon>
        <taxon>Cytophagales</taxon>
        <taxon>Hymenobacteraceae</taxon>
        <taxon>Hymenobacter</taxon>
    </lineage>
</organism>
<evidence type="ECO:0000313" key="1">
    <source>
        <dbReference type="EMBL" id="GGF73293.1"/>
    </source>
</evidence>
<comment type="caution">
    <text evidence="1">The sequence shown here is derived from an EMBL/GenBank/DDBJ whole genome shotgun (WGS) entry which is preliminary data.</text>
</comment>
<dbReference type="Proteomes" id="UP000605392">
    <property type="component" value="Unassembled WGS sequence"/>
</dbReference>
<gene>
    <name evidence="1" type="ORF">GCM10011375_30530</name>
</gene>
<dbReference type="EMBL" id="BMFN01000003">
    <property type="protein sequence ID" value="GGF73293.1"/>
    <property type="molecule type" value="Genomic_DNA"/>
</dbReference>
<name>A0ACB5PUK4_9BACT</name>
<protein>
    <submittedName>
        <fullName evidence="1">Transporter</fullName>
    </submittedName>
</protein>
<keyword evidence="2" id="KW-1185">Reference proteome</keyword>
<reference evidence="1 2" key="1">
    <citation type="journal article" date="2019" name="Int. J. Syst. Evol. Microbiol.">
        <title>The Global Catalogue of Microorganisms (GCM) 10K type strain sequencing project: providing services to taxonomists for standard genome sequencing and annotation.</title>
        <authorList>
            <consortium name="The Broad Institute Genomics Platform"/>
            <consortium name="The Broad Institute Genome Sequencing Center for Infectious Disease"/>
            <person name="Wu L."/>
            <person name="Ma J."/>
        </authorList>
    </citation>
    <scope>NUCLEOTIDE SEQUENCE [LARGE SCALE GENOMIC DNA]</scope>
    <source>
        <strain evidence="1 2">CGMCC 1.12720</strain>
    </source>
</reference>
<accession>A0ACB5PUK4</accession>
<sequence>MLAVPGLAQTTTPAQPPAGTIAAPASVPSGPWTLQRAVDYAVQNNLNVRQSSLSAELSDADLRQSRAALLPTANVNGTQAWNYGTGLDPLTNDFVSQTIRSNNFSANTQLNVFSGFQLRNTVKRNVLDYKASLADIEQARNDLSLNVAAAFLQLVLNQELVRTNELRVNTTQQQLERTKKLLAAGSVAESNLLDTQAQLASDELNLVTAQNQRDISRLQLAQLLNLDPASAAAFQIEVPNLPDPDEQSTLNFDPNATYQTAQGFLPQIQAADLRVQSSIRGVEVARGAYYPRLFFGASVFSGFSSARLARVLTGDSIAGAALPVFQIDPIAGPRPTNFAVLTPRQPNFELLPTSFSDQVKDNIGRALQFSLQIPILNGLQTRTNVQRSQIAVKQAELRAAQTRLQLQQTIQQAYADAVAAQRRFASASRQVEALNTAYKNAEIRFNNGLLNGTEFNIAKNNLNGAESSMIQAKYEFIFRRKVLEFYQGNPLTL</sequence>
<evidence type="ECO:0000313" key="2">
    <source>
        <dbReference type="Proteomes" id="UP000605392"/>
    </source>
</evidence>
<proteinExistence type="predicted"/>